<dbReference type="PANTHER" id="PTHR30111">
    <property type="entry name" value="33 KDA CHAPERONIN"/>
    <property type="match status" value="1"/>
</dbReference>
<dbReference type="GO" id="GO:0042026">
    <property type="term" value="P:protein refolding"/>
    <property type="evidence" value="ECO:0007669"/>
    <property type="project" value="TreeGrafter"/>
</dbReference>
<feature type="disulfide bond" description="Redox-active" evidence="6">
    <location>
        <begin position="269"/>
        <end position="272"/>
    </location>
</feature>
<evidence type="ECO:0000256" key="6">
    <source>
        <dbReference type="HAMAP-Rule" id="MF_00117"/>
    </source>
</evidence>
<dbReference type="AlphaFoldDB" id="C8W6G1"/>
<evidence type="ECO:0000256" key="3">
    <source>
        <dbReference type="ARBA" id="ARBA00023157"/>
    </source>
</evidence>
<protein>
    <recommendedName>
        <fullName evidence="6">33 kDa chaperonin</fullName>
    </recommendedName>
    <alternativeName>
        <fullName evidence="6">Heat shock protein 33 homolog</fullName>
        <shortName evidence="6">HSP33</shortName>
    </alternativeName>
</protein>
<dbReference type="SUPFAM" id="SSF118352">
    <property type="entry name" value="HSP33 redox switch-like"/>
    <property type="match status" value="1"/>
</dbReference>
<comment type="similarity">
    <text evidence="6">Belongs to the HSP33 family.</text>
</comment>
<evidence type="ECO:0000256" key="4">
    <source>
        <dbReference type="ARBA" id="ARBA00023186"/>
    </source>
</evidence>
<dbReference type="Gene3D" id="3.55.30.10">
    <property type="entry name" value="Hsp33 domain"/>
    <property type="match status" value="1"/>
</dbReference>
<keyword evidence="4 6" id="KW-0143">Chaperone</keyword>
<proteinExistence type="inferred from homology"/>
<evidence type="ECO:0000313" key="7">
    <source>
        <dbReference type="EMBL" id="ACV62250.1"/>
    </source>
</evidence>
<dbReference type="HOGENOM" id="CLU_054493_1_0_9"/>
<gene>
    <name evidence="6" type="primary">hslO</name>
    <name evidence="7" type="ordered locus">Dtox_1374</name>
</gene>
<feature type="disulfide bond" description="Redox-active" evidence="6">
    <location>
        <begin position="236"/>
        <end position="238"/>
    </location>
</feature>
<dbReference type="CDD" id="cd00498">
    <property type="entry name" value="Hsp33"/>
    <property type="match status" value="1"/>
</dbReference>
<dbReference type="Pfam" id="PF01430">
    <property type="entry name" value="HSP33"/>
    <property type="match status" value="1"/>
</dbReference>
<organism evidence="7 8">
    <name type="scientific">Desulfofarcimen acetoxidans (strain ATCC 49208 / DSM 771 / KCTC 5769 / VKM B-1644 / 5575)</name>
    <name type="common">Desulfotomaculum acetoxidans</name>
    <dbReference type="NCBI Taxonomy" id="485916"/>
    <lineage>
        <taxon>Bacteria</taxon>
        <taxon>Bacillati</taxon>
        <taxon>Bacillota</taxon>
        <taxon>Clostridia</taxon>
        <taxon>Eubacteriales</taxon>
        <taxon>Peptococcaceae</taxon>
        <taxon>Desulfofarcimen</taxon>
    </lineage>
</organism>
<keyword evidence="2 6" id="KW-0862">Zinc</keyword>
<dbReference type="InterPro" id="IPR016154">
    <property type="entry name" value="Heat_shock_Hsp33_C"/>
</dbReference>
<evidence type="ECO:0000256" key="2">
    <source>
        <dbReference type="ARBA" id="ARBA00022833"/>
    </source>
</evidence>
<evidence type="ECO:0000256" key="5">
    <source>
        <dbReference type="ARBA" id="ARBA00023284"/>
    </source>
</evidence>
<dbReference type="SUPFAM" id="SSF64397">
    <property type="entry name" value="Hsp33 domain"/>
    <property type="match status" value="1"/>
</dbReference>
<dbReference type="KEGG" id="dae:Dtox_1374"/>
<dbReference type="InterPro" id="IPR000397">
    <property type="entry name" value="Heat_shock_Hsp33"/>
</dbReference>
<comment type="function">
    <text evidence="6">Redox regulated molecular chaperone. Protects both thermally unfolding and oxidatively damaged proteins from irreversible aggregation. Plays an important role in the bacterial defense system toward oxidative stress.</text>
</comment>
<evidence type="ECO:0000313" key="8">
    <source>
        <dbReference type="Proteomes" id="UP000002217"/>
    </source>
</evidence>
<dbReference type="Gene3D" id="3.90.1280.10">
    <property type="entry name" value="HSP33 redox switch-like"/>
    <property type="match status" value="1"/>
</dbReference>
<dbReference type="GO" id="GO:0044183">
    <property type="term" value="F:protein folding chaperone"/>
    <property type="evidence" value="ECO:0007669"/>
    <property type="project" value="TreeGrafter"/>
</dbReference>
<dbReference type="HAMAP" id="MF_00117">
    <property type="entry name" value="HslO"/>
    <property type="match status" value="1"/>
</dbReference>
<dbReference type="STRING" id="485916.Dtox_1374"/>
<dbReference type="NCBIfam" id="NF001033">
    <property type="entry name" value="PRK00114.1"/>
    <property type="match status" value="1"/>
</dbReference>
<dbReference type="eggNOG" id="COG1281">
    <property type="taxonomic scope" value="Bacteria"/>
</dbReference>
<keyword evidence="8" id="KW-1185">Reference proteome</keyword>
<keyword evidence="3 6" id="KW-1015">Disulfide bond</keyword>
<keyword evidence="5 6" id="KW-0676">Redox-active center</keyword>
<dbReference type="EMBL" id="CP001720">
    <property type="protein sequence ID" value="ACV62250.1"/>
    <property type="molecule type" value="Genomic_DNA"/>
</dbReference>
<dbReference type="OrthoDB" id="9776534at2"/>
<dbReference type="GO" id="GO:0051082">
    <property type="term" value="F:unfolded protein binding"/>
    <property type="evidence" value="ECO:0007669"/>
    <property type="project" value="UniProtKB-UniRule"/>
</dbReference>
<reference evidence="7 8" key="1">
    <citation type="journal article" date="2009" name="Stand. Genomic Sci.">
        <title>Complete genome sequence of Desulfotomaculum acetoxidans type strain (5575).</title>
        <authorList>
            <person name="Spring S."/>
            <person name="Lapidus A."/>
            <person name="Schroder M."/>
            <person name="Gleim D."/>
            <person name="Sims D."/>
            <person name="Meincke L."/>
            <person name="Glavina Del Rio T."/>
            <person name="Tice H."/>
            <person name="Copeland A."/>
            <person name="Cheng J.F."/>
            <person name="Lucas S."/>
            <person name="Chen F."/>
            <person name="Nolan M."/>
            <person name="Bruce D."/>
            <person name="Goodwin L."/>
            <person name="Pitluck S."/>
            <person name="Ivanova N."/>
            <person name="Mavromatis K."/>
            <person name="Mikhailova N."/>
            <person name="Pati A."/>
            <person name="Chen A."/>
            <person name="Palaniappan K."/>
            <person name="Land M."/>
            <person name="Hauser L."/>
            <person name="Chang Y.J."/>
            <person name="Jeffries C.D."/>
            <person name="Chain P."/>
            <person name="Saunders E."/>
            <person name="Brettin T."/>
            <person name="Detter J.C."/>
            <person name="Goker M."/>
            <person name="Bristow J."/>
            <person name="Eisen J.A."/>
            <person name="Markowitz V."/>
            <person name="Hugenholtz P."/>
            <person name="Kyrpides N.C."/>
            <person name="Klenk H.P."/>
            <person name="Han C."/>
        </authorList>
    </citation>
    <scope>NUCLEOTIDE SEQUENCE [LARGE SCALE GENOMIC DNA]</scope>
    <source>
        <strain evidence="8">ATCC 49208 / DSM 771 / VKM B-1644</strain>
    </source>
</reference>
<dbReference type="GO" id="GO:0005737">
    <property type="term" value="C:cytoplasm"/>
    <property type="evidence" value="ECO:0007669"/>
    <property type="project" value="UniProtKB-SubCell"/>
</dbReference>
<dbReference type="PANTHER" id="PTHR30111:SF1">
    <property type="entry name" value="33 KDA CHAPERONIN"/>
    <property type="match status" value="1"/>
</dbReference>
<dbReference type="RefSeq" id="WP_015756965.1">
    <property type="nucleotide sequence ID" value="NC_013216.1"/>
</dbReference>
<accession>C8W6G1</accession>
<keyword evidence="1 6" id="KW-0963">Cytoplasm</keyword>
<evidence type="ECO:0000256" key="1">
    <source>
        <dbReference type="ARBA" id="ARBA00022490"/>
    </source>
</evidence>
<comment type="PTM">
    <text evidence="6">Under oxidizing conditions two disulfide bonds are formed involving the reactive cysteines. Under reducing conditions zinc is bound to the reactive cysteines and the protein is inactive.</text>
</comment>
<sequence length="293" mass="31506">MQDYLIRAVGKKGQFRVIAAVTTGLVEEARRRHSTWPVASAALGRTLTAGLLLGANLKGDDLLTVRVRGDGPLGAIIVSANGHGDVRGYVQNPQIHVPGIRPGKLGVGNAVGKGTLSVSKDLGLREPFTGSVELVSGEIGEDIAYYLLASEQTPSAVSLGVLVETDNSVRAAGGLIVQLLPGAEENMLAELEDCLNRLPPISSLVNEGKIPEEIVKLALGNLDIDIIDNTPVRFYCSCTRERIERMLAGLGEQELRDIYETTGQVEVICHFCGEKYNIQEQELGKLLQDIKKE</sequence>
<dbReference type="PIRSF" id="PIRSF005261">
    <property type="entry name" value="Heat_shock_Hsp33"/>
    <property type="match status" value="1"/>
</dbReference>
<dbReference type="Proteomes" id="UP000002217">
    <property type="component" value="Chromosome"/>
</dbReference>
<name>C8W6G1_DESAS</name>
<dbReference type="InterPro" id="IPR016153">
    <property type="entry name" value="Heat_shock_Hsp33_N"/>
</dbReference>
<comment type="subcellular location">
    <subcellularLocation>
        <location evidence="6">Cytoplasm</location>
    </subcellularLocation>
</comment>